<sequence>MSPSKTALFSVHPNDFNGPARASILGLARYLKFKGWHLLGSAGSAKTLNGAEIPTQSVSDFVGGGPILDGRVNTLSREVHAMLLARYLKDDDNELERLGLPRVELVVSTLYPLKEAIAEQGATIESVIKNTDVGGPGLRLSSAKGGRIIICDPADIESVIAWLEDGRPDNDVFIQRLRAKAYFLVSQYVMASATFHSEGLYAAFFGTLIGEGEYGENPSQNPARFYALDTEDPLALHKFKLVTGRELSWNGRIDANRLLQTVTHIAAAWDVNIHAIPYIAVAVKHGNPCGAGVSTDSAEDAVRKMIDGNLLEIHGASVMTNFPIAPEIAELLLSYHQEGEDSRKLDGIFAPLFSEGVESTLERKKGKCRMMANSALHDLTHKSLDTGLHFVPVRGGFQTQPNFTYIIDLGDPALKRYGDFTAQQETDVLLAWAIGATSDSNTVDVVRNGMLLANGTGQRARVNASNTGVDIAHSVGHDLTGGVAFSDSFFINVDAIQVLLDAGVTAIYSCSGSKLHDPTIVEFCKDKVALWLIPVEIGRAFFGHA</sequence>
<keyword evidence="4" id="KW-0808">Transferase</keyword>
<reference evidence="9 10" key="1">
    <citation type="journal article" date="2016" name="Nat. Commun.">
        <title>Thousands of microbial genomes shed light on interconnected biogeochemical processes in an aquifer system.</title>
        <authorList>
            <person name="Anantharaman K."/>
            <person name="Brown C.T."/>
            <person name="Hug L.A."/>
            <person name="Sharon I."/>
            <person name="Castelle C.J."/>
            <person name="Probst A.J."/>
            <person name="Thomas B.C."/>
            <person name="Singh A."/>
            <person name="Wilkins M.J."/>
            <person name="Karaoz U."/>
            <person name="Brodie E.L."/>
            <person name="Williams K.H."/>
            <person name="Hubbard S.S."/>
            <person name="Banfield J.F."/>
        </authorList>
    </citation>
    <scope>NUCLEOTIDE SEQUENCE [LARGE SCALE GENOMIC DNA]</scope>
</reference>
<dbReference type="Proteomes" id="UP000179047">
    <property type="component" value="Unassembled WGS sequence"/>
</dbReference>
<evidence type="ECO:0000313" key="9">
    <source>
        <dbReference type="EMBL" id="OGN28196.1"/>
    </source>
</evidence>
<proteinExistence type="inferred from homology"/>
<dbReference type="SMART" id="SM00798">
    <property type="entry name" value="AICARFT_IMPCHas"/>
    <property type="match status" value="1"/>
</dbReference>
<evidence type="ECO:0000313" key="10">
    <source>
        <dbReference type="Proteomes" id="UP000179047"/>
    </source>
</evidence>
<evidence type="ECO:0000259" key="8">
    <source>
        <dbReference type="SMART" id="SM00851"/>
    </source>
</evidence>
<comment type="caution">
    <text evidence="9">The sequence shown here is derived from an EMBL/GenBank/DDBJ whole genome shotgun (WGS) entry which is preliminary data.</text>
</comment>
<dbReference type="SMART" id="SM00851">
    <property type="entry name" value="MGS"/>
    <property type="match status" value="1"/>
</dbReference>
<dbReference type="InterPro" id="IPR011607">
    <property type="entry name" value="MGS-like_dom"/>
</dbReference>
<keyword evidence="7" id="KW-0511">Multifunctional enzyme</keyword>
<feature type="domain" description="MGS-like" evidence="8">
    <location>
        <begin position="23"/>
        <end position="137"/>
    </location>
</feature>
<dbReference type="EMBL" id="MGKP01000023">
    <property type="protein sequence ID" value="OGN28196.1"/>
    <property type="molecule type" value="Genomic_DNA"/>
</dbReference>
<evidence type="ECO:0000256" key="2">
    <source>
        <dbReference type="ARBA" id="ARBA00004954"/>
    </source>
</evidence>
<keyword evidence="6" id="KW-0378">Hydrolase</keyword>
<comment type="similarity">
    <text evidence="3">Belongs to the PurH family.</text>
</comment>
<dbReference type="PIRSF" id="PIRSF000414">
    <property type="entry name" value="AICARFT_IMPCHas"/>
    <property type="match status" value="1"/>
</dbReference>
<dbReference type="Gene3D" id="3.40.50.1380">
    <property type="entry name" value="Methylglyoxal synthase-like domain"/>
    <property type="match status" value="1"/>
</dbReference>
<dbReference type="Pfam" id="PF01808">
    <property type="entry name" value="AICARFT_IMPCHas"/>
    <property type="match status" value="1"/>
</dbReference>
<evidence type="ECO:0000256" key="3">
    <source>
        <dbReference type="ARBA" id="ARBA00007667"/>
    </source>
</evidence>
<evidence type="ECO:0000256" key="4">
    <source>
        <dbReference type="ARBA" id="ARBA00022679"/>
    </source>
</evidence>
<dbReference type="UniPathway" id="UPA00074">
    <property type="reaction ID" value="UER00133"/>
</dbReference>
<evidence type="ECO:0000256" key="6">
    <source>
        <dbReference type="ARBA" id="ARBA00022801"/>
    </source>
</evidence>
<keyword evidence="5" id="KW-0658">Purine biosynthesis</keyword>
<dbReference type="SUPFAM" id="SSF52335">
    <property type="entry name" value="Methylglyoxal synthase-like"/>
    <property type="match status" value="1"/>
</dbReference>
<dbReference type="GO" id="GO:0005829">
    <property type="term" value="C:cytosol"/>
    <property type="evidence" value="ECO:0007669"/>
    <property type="project" value="TreeGrafter"/>
</dbReference>
<dbReference type="STRING" id="1802701.A3A33_02470"/>
<dbReference type="InterPro" id="IPR036914">
    <property type="entry name" value="MGS-like_dom_sf"/>
</dbReference>
<dbReference type="Gene3D" id="3.40.140.20">
    <property type="match status" value="2"/>
</dbReference>
<evidence type="ECO:0000256" key="1">
    <source>
        <dbReference type="ARBA" id="ARBA00004844"/>
    </source>
</evidence>
<evidence type="ECO:0000256" key="5">
    <source>
        <dbReference type="ARBA" id="ARBA00022755"/>
    </source>
</evidence>
<dbReference type="GO" id="GO:0006189">
    <property type="term" value="P:'de novo' IMP biosynthetic process"/>
    <property type="evidence" value="ECO:0007669"/>
    <property type="project" value="UniProtKB-UniPathway"/>
</dbReference>
<gene>
    <name evidence="9" type="ORF">A3A33_02470</name>
</gene>
<evidence type="ECO:0000256" key="7">
    <source>
        <dbReference type="ARBA" id="ARBA00023268"/>
    </source>
</evidence>
<comment type="pathway">
    <text evidence="1">Purine metabolism; IMP biosynthesis via de novo pathway; IMP from 5-formamido-1-(5-phospho-D-ribosyl)imidazole-4-carboxamide: step 1/1.</text>
</comment>
<dbReference type="InterPro" id="IPR002695">
    <property type="entry name" value="PurH-like"/>
</dbReference>
<organism evidence="9 10">
    <name type="scientific">Candidatus Yanofskybacteria bacterium RIFCSPLOWO2_01_FULL_49_25</name>
    <dbReference type="NCBI Taxonomy" id="1802701"/>
    <lineage>
        <taxon>Bacteria</taxon>
        <taxon>Candidatus Yanofskyibacteriota</taxon>
    </lineage>
</organism>
<dbReference type="SUPFAM" id="SSF53927">
    <property type="entry name" value="Cytidine deaminase-like"/>
    <property type="match status" value="1"/>
</dbReference>
<name>A0A1F8GU78_9BACT</name>
<dbReference type="GO" id="GO:0004643">
    <property type="term" value="F:phosphoribosylaminoimidazolecarboxamide formyltransferase activity"/>
    <property type="evidence" value="ECO:0007669"/>
    <property type="project" value="InterPro"/>
</dbReference>
<dbReference type="PANTHER" id="PTHR11692:SF0">
    <property type="entry name" value="BIFUNCTIONAL PURINE BIOSYNTHESIS PROTEIN ATIC"/>
    <property type="match status" value="1"/>
</dbReference>
<protein>
    <recommendedName>
        <fullName evidence="8">MGS-like domain-containing protein</fullName>
    </recommendedName>
</protein>
<dbReference type="AlphaFoldDB" id="A0A1F8GU78"/>
<dbReference type="InterPro" id="IPR024051">
    <property type="entry name" value="AICAR_Tfase_dup_dom_sf"/>
</dbReference>
<dbReference type="Pfam" id="PF02142">
    <property type="entry name" value="MGS"/>
    <property type="match status" value="1"/>
</dbReference>
<dbReference type="PANTHER" id="PTHR11692">
    <property type="entry name" value="BIFUNCTIONAL PURINE BIOSYNTHESIS PROTEIN PURH"/>
    <property type="match status" value="1"/>
</dbReference>
<comment type="pathway">
    <text evidence="2">Purine metabolism; IMP biosynthesis via de novo pathway; 5-formamido-1-(5-phospho-D-ribosyl)imidazole-4-carboxamide from 5-amino-1-(5-phospho-D-ribosyl)imidazole-4-carboxamide (10-formyl THF route): step 1/1.</text>
</comment>
<dbReference type="InterPro" id="IPR016193">
    <property type="entry name" value="Cytidine_deaminase-like"/>
</dbReference>
<accession>A0A1F8GU78</accession>
<dbReference type="GO" id="GO:0003937">
    <property type="term" value="F:IMP cyclohydrolase activity"/>
    <property type="evidence" value="ECO:0007669"/>
    <property type="project" value="InterPro"/>
</dbReference>